<evidence type="ECO:0000313" key="3">
    <source>
        <dbReference type="Proteomes" id="UP000242180"/>
    </source>
</evidence>
<dbReference type="InterPro" id="IPR051490">
    <property type="entry name" value="THEM6_lcsJ_thioesterase"/>
</dbReference>
<proteinExistence type="inferred from homology"/>
<dbReference type="Gene3D" id="3.10.129.10">
    <property type="entry name" value="Hotdog Thioesterase"/>
    <property type="match status" value="1"/>
</dbReference>
<sequence length="228" mass="26388">MPSTSTTVSTAVGVPALLLVLAHIKSLPLAYTFRSWWLLRSLVKRAKKNGLKPEPLFAAVSEDHRCLWDDIDYNQHMNNSRYNTVLDFSRIHLLYTTLPKIMMEPHHRIFCHNAGVLTLFKKEIPPLSNYRIQSRIWTWNEKWFWLQHRFLLPGDVVACTAVSKLVFKQTSGKTVKPEQVLVICGHELTPAVEERRARNWRLAEHLLQSDALLQDPDAWDEVLPVAKM</sequence>
<dbReference type="CDD" id="cd00586">
    <property type="entry name" value="4HBT"/>
    <property type="match status" value="1"/>
</dbReference>
<dbReference type="OrthoDB" id="265761at2759"/>
<evidence type="ECO:0000256" key="1">
    <source>
        <dbReference type="ARBA" id="ARBA00038476"/>
    </source>
</evidence>
<protein>
    <recommendedName>
        <fullName evidence="4">HotDog domain-containing protein</fullName>
    </recommendedName>
</protein>
<dbReference type="OMA" id="FECDFYL"/>
<comment type="caution">
    <text evidence="2">The sequence shown here is derived from an EMBL/GenBank/DDBJ whole genome shotgun (WGS) entry which is preliminary data.</text>
</comment>
<gene>
    <name evidence="2" type="ORF">BCR43DRAFT_492126</name>
</gene>
<dbReference type="InterPro" id="IPR029069">
    <property type="entry name" value="HotDog_dom_sf"/>
</dbReference>
<dbReference type="Pfam" id="PF13279">
    <property type="entry name" value="4HBT_2"/>
    <property type="match status" value="1"/>
</dbReference>
<reference evidence="2 3" key="1">
    <citation type="submission" date="2016-07" db="EMBL/GenBank/DDBJ databases">
        <title>Pervasive Adenine N6-methylation of Active Genes in Fungi.</title>
        <authorList>
            <consortium name="DOE Joint Genome Institute"/>
            <person name="Mondo S.J."/>
            <person name="Dannebaum R.O."/>
            <person name="Kuo R.C."/>
            <person name="Labutti K."/>
            <person name="Haridas S."/>
            <person name="Kuo A."/>
            <person name="Salamov A."/>
            <person name="Ahrendt S.R."/>
            <person name="Lipzen A."/>
            <person name="Sullivan W."/>
            <person name="Andreopoulos W.B."/>
            <person name="Clum A."/>
            <person name="Lindquist E."/>
            <person name="Daum C."/>
            <person name="Ramamoorthy G.K."/>
            <person name="Gryganskyi A."/>
            <person name="Culley D."/>
            <person name="Magnuson J.K."/>
            <person name="James T.Y."/>
            <person name="O'Malley M.A."/>
            <person name="Stajich J.E."/>
            <person name="Spatafora J.W."/>
            <person name="Visel A."/>
            <person name="Grigoriev I.V."/>
        </authorList>
    </citation>
    <scope>NUCLEOTIDE SEQUENCE [LARGE SCALE GENOMIC DNA]</scope>
    <source>
        <strain evidence="2 3">NRRL 2496</strain>
    </source>
</reference>
<dbReference type="AlphaFoldDB" id="A0A1X2HD67"/>
<dbReference type="PANTHER" id="PTHR12475:SF4">
    <property type="entry name" value="PROTEIN THEM6"/>
    <property type="match status" value="1"/>
</dbReference>
<dbReference type="SUPFAM" id="SSF54637">
    <property type="entry name" value="Thioesterase/thiol ester dehydrase-isomerase"/>
    <property type="match status" value="1"/>
</dbReference>
<keyword evidence="3" id="KW-1185">Reference proteome</keyword>
<accession>A0A1X2HD67</accession>
<dbReference type="PANTHER" id="PTHR12475">
    <property type="match status" value="1"/>
</dbReference>
<evidence type="ECO:0000313" key="2">
    <source>
        <dbReference type="EMBL" id="ORY96700.1"/>
    </source>
</evidence>
<comment type="similarity">
    <text evidence="1">Belongs to the lcsJ thioesterase family.</text>
</comment>
<dbReference type="EMBL" id="MCGN01000005">
    <property type="protein sequence ID" value="ORY96700.1"/>
    <property type="molecule type" value="Genomic_DNA"/>
</dbReference>
<organism evidence="2 3">
    <name type="scientific">Syncephalastrum racemosum</name>
    <name type="common">Filamentous fungus</name>
    <dbReference type="NCBI Taxonomy" id="13706"/>
    <lineage>
        <taxon>Eukaryota</taxon>
        <taxon>Fungi</taxon>
        <taxon>Fungi incertae sedis</taxon>
        <taxon>Mucoromycota</taxon>
        <taxon>Mucoromycotina</taxon>
        <taxon>Mucoromycetes</taxon>
        <taxon>Mucorales</taxon>
        <taxon>Syncephalastraceae</taxon>
        <taxon>Syncephalastrum</taxon>
    </lineage>
</organism>
<dbReference type="InParanoid" id="A0A1X2HD67"/>
<name>A0A1X2HD67_SYNRA</name>
<dbReference type="Proteomes" id="UP000242180">
    <property type="component" value="Unassembled WGS sequence"/>
</dbReference>
<evidence type="ECO:0008006" key="4">
    <source>
        <dbReference type="Google" id="ProtNLM"/>
    </source>
</evidence>